<proteinExistence type="inferred from homology"/>
<dbReference type="GO" id="GO:0005739">
    <property type="term" value="C:mitochondrion"/>
    <property type="evidence" value="ECO:0007669"/>
    <property type="project" value="TreeGrafter"/>
</dbReference>
<dbReference type="OrthoDB" id="274752at2759"/>
<dbReference type="SUPFAM" id="SSF50249">
    <property type="entry name" value="Nucleic acid-binding proteins"/>
    <property type="match status" value="1"/>
</dbReference>
<dbReference type="Proteomes" id="UP000807469">
    <property type="component" value="Unassembled WGS sequence"/>
</dbReference>
<dbReference type="Pfam" id="PF00366">
    <property type="entry name" value="Ribosomal_S17"/>
    <property type="match status" value="1"/>
</dbReference>
<protein>
    <submittedName>
        <fullName evidence="5">Nucleic acid-binding protein</fullName>
    </submittedName>
</protein>
<comment type="caution">
    <text evidence="5">The sequence shown here is derived from an EMBL/GenBank/DDBJ whole genome shotgun (WGS) entry which is preliminary data.</text>
</comment>
<name>A0A9P6D177_9AGAR</name>
<dbReference type="GO" id="GO:0003735">
    <property type="term" value="F:structural constituent of ribosome"/>
    <property type="evidence" value="ECO:0007669"/>
    <property type="project" value="InterPro"/>
</dbReference>
<dbReference type="Gene3D" id="2.40.50.140">
    <property type="entry name" value="Nucleic acid-binding proteins"/>
    <property type="match status" value="1"/>
</dbReference>
<reference evidence="5" key="1">
    <citation type="submission" date="2020-11" db="EMBL/GenBank/DDBJ databases">
        <authorList>
            <consortium name="DOE Joint Genome Institute"/>
            <person name="Ahrendt S."/>
            <person name="Riley R."/>
            <person name="Andreopoulos W."/>
            <person name="Labutti K."/>
            <person name="Pangilinan J."/>
            <person name="Ruiz-Duenas F.J."/>
            <person name="Barrasa J.M."/>
            <person name="Sanchez-Garcia M."/>
            <person name="Camarero S."/>
            <person name="Miyauchi S."/>
            <person name="Serrano A."/>
            <person name="Linde D."/>
            <person name="Babiker R."/>
            <person name="Drula E."/>
            <person name="Ayuso-Fernandez I."/>
            <person name="Pacheco R."/>
            <person name="Padilla G."/>
            <person name="Ferreira P."/>
            <person name="Barriuso J."/>
            <person name="Kellner H."/>
            <person name="Castanera R."/>
            <person name="Alfaro M."/>
            <person name="Ramirez L."/>
            <person name="Pisabarro A.G."/>
            <person name="Kuo A."/>
            <person name="Tritt A."/>
            <person name="Lipzen A."/>
            <person name="He G."/>
            <person name="Yan M."/>
            <person name="Ng V."/>
            <person name="Cullen D."/>
            <person name="Martin F."/>
            <person name="Rosso M.-N."/>
            <person name="Henrissat B."/>
            <person name="Hibbett D."/>
            <person name="Martinez A.T."/>
            <person name="Grigoriev I.V."/>
        </authorList>
    </citation>
    <scope>NUCLEOTIDE SEQUENCE</scope>
    <source>
        <strain evidence="5">CIRM-BRFM 674</strain>
    </source>
</reference>
<dbReference type="InterPro" id="IPR012340">
    <property type="entry name" value="NA-bd_OB-fold"/>
</dbReference>
<evidence type="ECO:0000256" key="2">
    <source>
        <dbReference type="ARBA" id="ARBA00022980"/>
    </source>
</evidence>
<accession>A0A9P6D177</accession>
<keyword evidence="6" id="KW-1185">Reference proteome</keyword>
<feature type="region of interest" description="Disordered" evidence="4">
    <location>
        <begin position="91"/>
        <end position="121"/>
    </location>
</feature>
<evidence type="ECO:0000256" key="3">
    <source>
        <dbReference type="ARBA" id="ARBA00023274"/>
    </source>
</evidence>
<dbReference type="GO" id="GO:0005840">
    <property type="term" value="C:ribosome"/>
    <property type="evidence" value="ECO:0007669"/>
    <property type="project" value="UniProtKB-KW"/>
</dbReference>
<keyword evidence="3" id="KW-0687">Ribonucleoprotein</keyword>
<dbReference type="InterPro" id="IPR000266">
    <property type="entry name" value="Ribosomal_uS17"/>
</dbReference>
<dbReference type="GO" id="GO:1990904">
    <property type="term" value="C:ribonucleoprotein complex"/>
    <property type="evidence" value="ECO:0007669"/>
    <property type="project" value="UniProtKB-KW"/>
</dbReference>
<organism evidence="5 6">
    <name type="scientific">Pholiota conissans</name>
    <dbReference type="NCBI Taxonomy" id="109636"/>
    <lineage>
        <taxon>Eukaryota</taxon>
        <taxon>Fungi</taxon>
        <taxon>Dikarya</taxon>
        <taxon>Basidiomycota</taxon>
        <taxon>Agaricomycotina</taxon>
        <taxon>Agaricomycetes</taxon>
        <taxon>Agaricomycetidae</taxon>
        <taxon>Agaricales</taxon>
        <taxon>Agaricineae</taxon>
        <taxon>Strophariaceae</taxon>
        <taxon>Pholiota</taxon>
    </lineage>
</organism>
<dbReference type="PANTHER" id="PTHR10744">
    <property type="entry name" value="40S RIBOSOMAL PROTEIN S11 FAMILY MEMBER"/>
    <property type="match status" value="1"/>
</dbReference>
<gene>
    <name evidence="5" type="ORF">BDN70DRAFT_857574</name>
</gene>
<evidence type="ECO:0000313" key="5">
    <source>
        <dbReference type="EMBL" id="KAF9480084.1"/>
    </source>
</evidence>
<evidence type="ECO:0000313" key="6">
    <source>
        <dbReference type="Proteomes" id="UP000807469"/>
    </source>
</evidence>
<dbReference type="AlphaFoldDB" id="A0A9P6D177"/>
<evidence type="ECO:0000256" key="1">
    <source>
        <dbReference type="ARBA" id="ARBA00010254"/>
    </source>
</evidence>
<sequence length="121" mass="13846">MPPMAFNGVVTKAGFMNKTATVTVSRWIIHKLTGKRIERSRKFLVHDENNQLRQDDLVTIRNCRPISAMKKFKLERILKSPETEREIARAHRHEAMAQSTSQPTGRSVLEALRKQSNPPPS</sequence>
<dbReference type="GO" id="GO:0006412">
    <property type="term" value="P:translation"/>
    <property type="evidence" value="ECO:0007669"/>
    <property type="project" value="InterPro"/>
</dbReference>
<comment type="similarity">
    <text evidence="1">Belongs to the universal ribosomal protein uS17 family.</text>
</comment>
<dbReference type="EMBL" id="MU155201">
    <property type="protein sequence ID" value="KAF9480084.1"/>
    <property type="molecule type" value="Genomic_DNA"/>
</dbReference>
<dbReference type="CDD" id="cd00364">
    <property type="entry name" value="Ribosomal_uS17"/>
    <property type="match status" value="1"/>
</dbReference>
<keyword evidence="2" id="KW-0689">Ribosomal protein</keyword>
<dbReference type="PANTHER" id="PTHR10744:SF1">
    <property type="entry name" value="SMALL RIBOSOMAL SUBUNIT PROTEIN US17M"/>
    <property type="match status" value="1"/>
</dbReference>
<evidence type="ECO:0000256" key="4">
    <source>
        <dbReference type="SAM" id="MobiDB-lite"/>
    </source>
</evidence>